<organism evidence="2 3">
    <name type="scientific">Pseudomonas frederiksbergensis</name>
    <dbReference type="NCBI Taxonomy" id="104087"/>
    <lineage>
        <taxon>Bacteria</taxon>
        <taxon>Pseudomonadati</taxon>
        <taxon>Pseudomonadota</taxon>
        <taxon>Gammaproteobacteria</taxon>
        <taxon>Pseudomonadales</taxon>
        <taxon>Pseudomonadaceae</taxon>
        <taxon>Pseudomonas</taxon>
    </lineage>
</organism>
<reference evidence="3" key="1">
    <citation type="submission" date="2015-03" db="EMBL/GenBank/DDBJ databases">
        <title>Pseudomonas frederiksbergensis hydrocarbon degrader.</title>
        <authorList>
            <person name="Brown L.M."/>
            <person name="Ruiz O.N."/>
            <person name="Mueller S."/>
            <person name="Gunasekera T.S."/>
        </authorList>
    </citation>
    <scope>NUCLEOTIDE SEQUENCE [LARGE SCALE GENOMIC DNA]</scope>
    <source>
        <strain evidence="3">SI8</strain>
    </source>
</reference>
<keyword evidence="1" id="KW-0732">Signal</keyword>
<dbReference type="EMBL" id="JQGJ01000027">
    <property type="protein sequence ID" value="KHK61715.1"/>
    <property type="molecule type" value="Genomic_DNA"/>
</dbReference>
<evidence type="ECO:0000313" key="2">
    <source>
        <dbReference type="EMBL" id="KHK61715.1"/>
    </source>
</evidence>
<comment type="caution">
    <text evidence="2">The sequence shown here is derived from an EMBL/GenBank/DDBJ whole genome shotgun (WGS) entry which is preliminary data.</text>
</comment>
<dbReference type="RefSeq" id="WP_039594218.1">
    <property type="nucleotide sequence ID" value="NZ_JQGJ02000024.1"/>
</dbReference>
<dbReference type="OrthoDB" id="6961685at2"/>
<protein>
    <recommendedName>
        <fullName evidence="4">Lipoprotein</fullName>
    </recommendedName>
</protein>
<name>A0A0B1YTD3_9PSED</name>
<evidence type="ECO:0000313" key="3">
    <source>
        <dbReference type="Proteomes" id="UP000030949"/>
    </source>
</evidence>
<evidence type="ECO:0000256" key="1">
    <source>
        <dbReference type="SAM" id="SignalP"/>
    </source>
</evidence>
<gene>
    <name evidence="2" type="ORF">JZ00_27205</name>
</gene>
<evidence type="ECO:0008006" key="4">
    <source>
        <dbReference type="Google" id="ProtNLM"/>
    </source>
</evidence>
<dbReference type="Proteomes" id="UP000030949">
    <property type="component" value="Unassembled WGS sequence"/>
</dbReference>
<proteinExistence type="predicted"/>
<accession>A0A0B1YTD3</accession>
<feature type="signal peptide" evidence="1">
    <location>
        <begin position="1"/>
        <end position="19"/>
    </location>
</feature>
<feature type="chain" id="PRO_5002085035" description="Lipoprotein" evidence="1">
    <location>
        <begin position="20"/>
        <end position="193"/>
    </location>
</feature>
<dbReference type="PROSITE" id="PS51257">
    <property type="entry name" value="PROKAR_LIPOPROTEIN"/>
    <property type="match status" value="1"/>
</dbReference>
<dbReference type="AlphaFoldDB" id="A0A0B1YTD3"/>
<sequence>MRVFSLFLALCLMAGCASKPDYYISPAPVAIPETATYWIDTFNVEVVGKNERFLPDEKVRDKLHTDLIVRLLDGNRYASSKETADYLLDINAVYARRIQDTQGGFMNNIVADGTYLASVDFSYQVKVKKADVEVLHFAQARQGLMPRGAVGQLEAMRGIAGALTNRGNSDVEDYYTGHLSGFIDDDLRGIPSR</sequence>